<evidence type="ECO:0000259" key="4">
    <source>
        <dbReference type="PROSITE" id="PS50871"/>
    </source>
</evidence>
<dbReference type="InterPro" id="IPR050392">
    <property type="entry name" value="Collagen/C1q_domain"/>
</dbReference>
<dbReference type="InterPro" id="IPR008983">
    <property type="entry name" value="Tumour_necrosis_fac-like_dom"/>
</dbReference>
<name>A0A210PNP1_MIZYE</name>
<dbReference type="PROSITE" id="PS50871">
    <property type="entry name" value="C1Q"/>
    <property type="match status" value="1"/>
</dbReference>
<accession>A0A210PNP1</accession>
<evidence type="ECO:0000313" key="5">
    <source>
        <dbReference type="EMBL" id="OWF38119.1"/>
    </source>
</evidence>
<reference evidence="5 6" key="1">
    <citation type="journal article" date="2017" name="Nat. Ecol. Evol.">
        <title>Scallop genome provides insights into evolution of bilaterian karyotype and development.</title>
        <authorList>
            <person name="Wang S."/>
            <person name="Zhang J."/>
            <person name="Jiao W."/>
            <person name="Li J."/>
            <person name="Xun X."/>
            <person name="Sun Y."/>
            <person name="Guo X."/>
            <person name="Huan P."/>
            <person name="Dong B."/>
            <person name="Zhang L."/>
            <person name="Hu X."/>
            <person name="Sun X."/>
            <person name="Wang J."/>
            <person name="Zhao C."/>
            <person name="Wang Y."/>
            <person name="Wang D."/>
            <person name="Huang X."/>
            <person name="Wang R."/>
            <person name="Lv J."/>
            <person name="Li Y."/>
            <person name="Zhang Z."/>
            <person name="Liu B."/>
            <person name="Lu W."/>
            <person name="Hui Y."/>
            <person name="Liang J."/>
            <person name="Zhou Z."/>
            <person name="Hou R."/>
            <person name="Li X."/>
            <person name="Liu Y."/>
            <person name="Li H."/>
            <person name="Ning X."/>
            <person name="Lin Y."/>
            <person name="Zhao L."/>
            <person name="Xing Q."/>
            <person name="Dou J."/>
            <person name="Li Y."/>
            <person name="Mao J."/>
            <person name="Guo H."/>
            <person name="Dou H."/>
            <person name="Li T."/>
            <person name="Mu C."/>
            <person name="Jiang W."/>
            <person name="Fu Q."/>
            <person name="Fu X."/>
            <person name="Miao Y."/>
            <person name="Liu J."/>
            <person name="Yu Q."/>
            <person name="Li R."/>
            <person name="Liao H."/>
            <person name="Li X."/>
            <person name="Kong Y."/>
            <person name="Jiang Z."/>
            <person name="Chourrout D."/>
            <person name="Li R."/>
            <person name="Bao Z."/>
        </authorList>
    </citation>
    <scope>NUCLEOTIDE SEQUENCE [LARGE SCALE GENOMIC DNA]</scope>
    <source>
        <strain evidence="5 6">PY_sf001</strain>
    </source>
</reference>
<dbReference type="Proteomes" id="UP000242188">
    <property type="component" value="Unassembled WGS sequence"/>
</dbReference>
<dbReference type="EMBL" id="NEDP02005572">
    <property type="protein sequence ID" value="OWF38119.1"/>
    <property type="molecule type" value="Genomic_DNA"/>
</dbReference>
<proteinExistence type="predicted"/>
<sequence>MSRKHCFCIGFIVSILSVTNGANINNNSPLQIPAAMLSYLDEHFASLTSDLTRRVEELESRQAEDARRIDILEHLHASDVDQMMVMRRGMVELRTDNEDLHNQVGTLQKQLDTQQTSTTKTNAATTAVDYNTSNVVPHTPEVLLENISSGWTEDNNVTETNSKPWFRRDSYGNGKWEKNLNRITRTGLTTNDYAFHAILGHTLNDPGIEHAIAFENIITMLGGYYSKNTGAFSCLQAGVYAFHWCMRSLPTSSYMYTELVRNGDVIGTAVAYHASTGSASAVVQLSVGDEVWVRVGTHSSGADIELNTSMFSGYLIK</sequence>
<keyword evidence="2" id="KW-0964">Secreted</keyword>
<feature type="signal peptide" evidence="3">
    <location>
        <begin position="1"/>
        <end position="21"/>
    </location>
</feature>
<keyword evidence="6" id="KW-1185">Reference proteome</keyword>
<comment type="subcellular location">
    <subcellularLocation>
        <location evidence="1">Secreted</location>
    </subcellularLocation>
</comment>
<dbReference type="Gene3D" id="2.60.120.40">
    <property type="match status" value="1"/>
</dbReference>
<comment type="caution">
    <text evidence="5">The sequence shown here is derived from an EMBL/GenBank/DDBJ whole genome shotgun (WGS) entry which is preliminary data.</text>
</comment>
<dbReference type="PANTHER" id="PTHR15427:SF33">
    <property type="entry name" value="COLLAGEN IV NC1 DOMAIN-CONTAINING PROTEIN"/>
    <property type="match status" value="1"/>
</dbReference>
<dbReference type="PRINTS" id="PR00007">
    <property type="entry name" value="COMPLEMNTC1Q"/>
</dbReference>
<dbReference type="OrthoDB" id="6065346at2759"/>
<feature type="chain" id="PRO_5012894241" evidence="3">
    <location>
        <begin position="22"/>
        <end position="317"/>
    </location>
</feature>
<keyword evidence="3" id="KW-0732">Signal</keyword>
<dbReference type="InterPro" id="IPR001073">
    <property type="entry name" value="C1q_dom"/>
</dbReference>
<dbReference type="SMART" id="SM00110">
    <property type="entry name" value="C1Q"/>
    <property type="match status" value="1"/>
</dbReference>
<dbReference type="SUPFAM" id="SSF49842">
    <property type="entry name" value="TNF-like"/>
    <property type="match status" value="1"/>
</dbReference>
<evidence type="ECO:0000256" key="1">
    <source>
        <dbReference type="ARBA" id="ARBA00004613"/>
    </source>
</evidence>
<evidence type="ECO:0000256" key="2">
    <source>
        <dbReference type="ARBA" id="ARBA00022525"/>
    </source>
</evidence>
<protein>
    <submittedName>
        <fullName evidence="5">Complement C1q-like protein 2</fullName>
    </submittedName>
</protein>
<dbReference type="PANTHER" id="PTHR15427">
    <property type="entry name" value="EMILIN ELASTIN MICROFIBRIL INTERFACE-LOCATED PROTEIN ELASTIN MICROFIBRIL INTERFACER"/>
    <property type="match status" value="1"/>
</dbReference>
<dbReference type="GO" id="GO:0005581">
    <property type="term" value="C:collagen trimer"/>
    <property type="evidence" value="ECO:0007669"/>
    <property type="project" value="UniProtKB-KW"/>
</dbReference>
<dbReference type="AlphaFoldDB" id="A0A210PNP1"/>
<evidence type="ECO:0000313" key="6">
    <source>
        <dbReference type="Proteomes" id="UP000242188"/>
    </source>
</evidence>
<evidence type="ECO:0000256" key="3">
    <source>
        <dbReference type="SAM" id="SignalP"/>
    </source>
</evidence>
<feature type="domain" description="C1q" evidence="4">
    <location>
        <begin position="188"/>
        <end position="317"/>
    </location>
</feature>
<organism evidence="5 6">
    <name type="scientific">Mizuhopecten yessoensis</name>
    <name type="common">Japanese scallop</name>
    <name type="synonym">Patinopecten yessoensis</name>
    <dbReference type="NCBI Taxonomy" id="6573"/>
    <lineage>
        <taxon>Eukaryota</taxon>
        <taxon>Metazoa</taxon>
        <taxon>Spiralia</taxon>
        <taxon>Lophotrochozoa</taxon>
        <taxon>Mollusca</taxon>
        <taxon>Bivalvia</taxon>
        <taxon>Autobranchia</taxon>
        <taxon>Pteriomorphia</taxon>
        <taxon>Pectinida</taxon>
        <taxon>Pectinoidea</taxon>
        <taxon>Pectinidae</taxon>
        <taxon>Mizuhopecten</taxon>
    </lineage>
</organism>
<gene>
    <name evidence="5" type="ORF">KP79_PYT08853</name>
</gene>
<dbReference type="Pfam" id="PF00386">
    <property type="entry name" value="C1q"/>
    <property type="match status" value="1"/>
</dbReference>